<gene>
    <name evidence="1" type="ordered locus">MYPE2830</name>
</gene>
<dbReference type="HOGENOM" id="CLU_1068842_0_0_14"/>
<accession>Q8EWC1</accession>
<dbReference type="KEGG" id="mpe:MYPE2830"/>
<sequence>MHYKYQDRIFTRKLEDKELEKYLEYKNKLLTNDFNIDVFYITQNKLIEYFELKEHKFFMIYCLEKIKKWIYFNEAYTEEYINKLQKILHNFRLTNKLNSYETEYINHVKAVVFNKKRNLKQLVTDFQLINKKEIVCFNFSDSSILKKDENNNYYKKINKCEIYISNSRIIINHPSYIYSIHFKYIFNYRLEDDLFRLDIYNEHENDSMTHLYFDSNDNYVLYVSFERIFNQYTKNLEPYVFEKGVNPESYNKSKVDYEHD</sequence>
<dbReference type="STRING" id="272633.gene:10731386"/>
<dbReference type="EMBL" id="BA000026">
    <property type="protein sequence ID" value="BAC44075.1"/>
    <property type="molecule type" value="Genomic_DNA"/>
</dbReference>
<name>Q8EWC1_MALP2</name>
<reference evidence="1 2" key="1">
    <citation type="journal article" date="2002" name="Nucleic Acids Res.">
        <title>The complete genomic sequence of Mycoplasma penetrans, an intracellular bacterial pathogen in humans.</title>
        <authorList>
            <person name="Sasaki Y."/>
            <person name="Ishikawa J."/>
            <person name="Yamashita A."/>
            <person name="Oshima K."/>
            <person name="Kenri T."/>
            <person name="Furuya K."/>
            <person name="Yoshino C."/>
            <person name="Horino A."/>
            <person name="Shiba T."/>
            <person name="Sasaki T."/>
            <person name="Hattori M."/>
        </authorList>
    </citation>
    <scope>NUCLEOTIDE SEQUENCE [LARGE SCALE GENOMIC DNA]</scope>
    <source>
        <strain evidence="1 2">HF-2</strain>
    </source>
</reference>
<organism evidence="1 2">
    <name type="scientific">Malacoplasma penetrans (strain HF-2)</name>
    <name type="common">Mycoplasma penetrans</name>
    <dbReference type="NCBI Taxonomy" id="272633"/>
    <lineage>
        <taxon>Bacteria</taxon>
        <taxon>Bacillati</taxon>
        <taxon>Mycoplasmatota</taxon>
        <taxon>Mycoplasmoidales</taxon>
        <taxon>Mycoplasmoidaceae</taxon>
        <taxon>Malacoplasma</taxon>
    </lineage>
</organism>
<protein>
    <submittedName>
        <fullName evidence="1">Uncharacterized protein</fullName>
    </submittedName>
</protein>
<proteinExistence type="predicted"/>
<keyword evidence="2" id="KW-1185">Reference proteome</keyword>
<dbReference type="Proteomes" id="UP000002522">
    <property type="component" value="Chromosome"/>
</dbReference>
<dbReference type="eggNOG" id="ENOG5030NSU">
    <property type="taxonomic scope" value="Bacteria"/>
</dbReference>
<evidence type="ECO:0000313" key="2">
    <source>
        <dbReference type="Proteomes" id="UP000002522"/>
    </source>
</evidence>
<dbReference type="RefSeq" id="WP_011077111.1">
    <property type="nucleotide sequence ID" value="NC_004432.1"/>
</dbReference>
<evidence type="ECO:0000313" key="1">
    <source>
        <dbReference type="EMBL" id="BAC44075.1"/>
    </source>
</evidence>
<dbReference type="AlphaFoldDB" id="Q8EWC1"/>
<dbReference type="InParanoid" id="Q8EWC1"/>